<evidence type="ECO:0000256" key="1">
    <source>
        <dbReference type="SAM" id="SignalP"/>
    </source>
</evidence>
<feature type="chain" id="PRO_5040105867" evidence="1">
    <location>
        <begin position="17"/>
        <end position="138"/>
    </location>
</feature>
<sequence length="138" mass="14931">MASALALAASVTIVYSVLDLLARKANLNSTTFASPVDATEFVGLSEAEGHNEFAALIGHTLCACQWRTNDQTYLKATIGACKDLGGEMETFERAVDDKNGISFRGKYCKPKNTRKLDGKGFNTKCRDHNAGDSTCPYK</sequence>
<dbReference type="AlphaFoldDB" id="A0A9P4TSL4"/>
<feature type="signal peptide" evidence="1">
    <location>
        <begin position="1"/>
        <end position="16"/>
    </location>
</feature>
<gene>
    <name evidence="2" type="ORF">EJ08DRAFT_666645</name>
</gene>
<dbReference type="Proteomes" id="UP000800235">
    <property type="component" value="Unassembled WGS sequence"/>
</dbReference>
<organism evidence="2 3">
    <name type="scientific">Tothia fuscella</name>
    <dbReference type="NCBI Taxonomy" id="1048955"/>
    <lineage>
        <taxon>Eukaryota</taxon>
        <taxon>Fungi</taxon>
        <taxon>Dikarya</taxon>
        <taxon>Ascomycota</taxon>
        <taxon>Pezizomycotina</taxon>
        <taxon>Dothideomycetes</taxon>
        <taxon>Pleosporomycetidae</taxon>
        <taxon>Venturiales</taxon>
        <taxon>Cylindrosympodiaceae</taxon>
        <taxon>Tothia</taxon>
    </lineage>
</organism>
<proteinExistence type="predicted"/>
<reference evidence="2" key="1">
    <citation type="journal article" date="2020" name="Stud. Mycol.">
        <title>101 Dothideomycetes genomes: a test case for predicting lifestyles and emergence of pathogens.</title>
        <authorList>
            <person name="Haridas S."/>
            <person name="Albert R."/>
            <person name="Binder M."/>
            <person name="Bloem J."/>
            <person name="Labutti K."/>
            <person name="Salamov A."/>
            <person name="Andreopoulos B."/>
            <person name="Baker S."/>
            <person name="Barry K."/>
            <person name="Bills G."/>
            <person name="Bluhm B."/>
            <person name="Cannon C."/>
            <person name="Castanera R."/>
            <person name="Culley D."/>
            <person name="Daum C."/>
            <person name="Ezra D."/>
            <person name="Gonzalez J."/>
            <person name="Henrissat B."/>
            <person name="Kuo A."/>
            <person name="Liang C."/>
            <person name="Lipzen A."/>
            <person name="Lutzoni F."/>
            <person name="Magnuson J."/>
            <person name="Mondo S."/>
            <person name="Nolan M."/>
            <person name="Ohm R."/>
            <person name="Pangilinan J."/>
            <person name="Park H.-J."/>
            <person name="Ramirez L."/>
            <person name="Alfaro M."/>
            <person name="Sun H."/>
            <person name="Tritt A."/>
            <person name="Yoshinaga Y."/>
            <person name="Zwiers L.-H."/>
            <person name="Turgeon B."/>
            <person name="Goodwin S."/>
            <person name="Spatafora J."/>
            <person name="Crous P."/>
            <person name="Grigoriev I."/>
        </authorList>
    </citation>
    <scope>NUCLEOTIDE SEQUENCE</scope>
    <source>
        <strain evidence="2">CBS 130266</strain>
    </source>
</reference>
<evidence type="ECO:0000313" key="3">
    <source>
        <dbReference type="Proteomes" id="UP000800235"/>
    </source>
</evidence>
<keyword evidence="3" id="KW-1185">Reference proteome</keyword>
<dbReference type="EMBL" id="MU007155">
    <property type="protein sequence ID" value="KAF2416548.1"/>
    <property type="molecule type" value="Genomic_DNA"/>
</dbReference>
<name>A0A9P4TSL4_9PEZI</name>
<keyword evidence="1" id="KW-0732">Signal</keyword>
<protein>
    <submittedName>
        <fullName evidence="2">Uncharacterized protein</fullName>
    </submittedName>
</protein>
<comment type="caution">
    <text evidence="2">The sequence shown here is derived from an EMBL/GenBank/DDBJ whole genome shotgun (WGS) entry which is preliminary data.</text>
</comment>
<accession>A0A9P4TSL4</accession>
<evidence type="ECO:0000313" key="2">
    <source>
        <dbReference type="EMBL" id="KAF2416548.1"/>
    </source>
</evidence>
<dbReference type="OrthoDB" id="5070853at2759"/>